<organism evidence="5 6">
    <name type="scientific">Candidatus Nitrohelix vancouverensis</name>
    <dbReference type="NCBI Taxonomy" id="2705534"/>
    <lineage>
        <taxon>Bacteria</taxon>
        <taxon>Pseudomonadati</taxon>
        <taxon>Nitrospinota/Tectimicrobiota group</taxon>
        <taxon>Nitrospinota</taxon>
        <taxon>Nitrospinia</taxon>
        <taxon>Nitrospinales</taxon>
        <taxon>Nitrospinaceae</taxon>
        <taxon>Candidatus Nitrohelix</taxon>
    </lineage>
</organism>
<dbReference type="Proteomes" id="UP000594464">
    <property type="component" value="Chromosome"/>
</dbReference>
<dbReference type="Gene3D" id="2.40.50.100">
    <property type="match status" value="1"/>
</dbReference>
<dbReference type="Gene3D" id="3.40.50.300">
    <property type="entry name" value="P-loop containing nucleotide triphosphate hydrolases"/>
    <property type="match status" value="1"/>
</dbReference>
<dbReference type="GO" id="GO:0015697">
    <property type="term" value="P:quaternary ammonium group transport"/>
    <property type="evidence" value="ECO:0007669"/>
    <property type="project" value="UniProtKB-ARBA"/>
</dbReference>
<accession>A0A7T0G300</accession>
<evidence type="ECO:0000256" key="2">
    <source>
        <dbReference type="ARBA" id="ARBA00022741"/>
    </source>
</evidence>
<dbReference type="GO" id="GO:0016887">
    <property type="term" value="F:ATP hydrolysis activity"/>
    <property type="evidence" value="ECO:0007669"/>
    <property type="project" value="InterPro"/>
</dbReference>
<dbReference type="KEGG" id="nva:G3M78_05125"/>
<proteinExistence type="predicted"/>
<dbReference type="PANTHER" id="PTHR42781">
    <property type="entry name" value="SPERMIDINE/PUTRESCINE IMPORT ATP-BINDING PROTEIN POTA"/>
    <property type="match status" value="1"/>
</dbReference>
<reference evidence="6" key="1">
    <citation type="submission" date="2020-02" db="EMBL/GenBank/DDBJ databases">
        <title>Genomic and physiological characterization of two novel Nitrospinaceae genera.</title>
        <authorList>
            <person name="Mueller A.J."/>
            <person name="Jung M.-Y."/>
            <person name="Strachan C.R."/>
            <person name="Herbold C.W."/>
            <person name="Kirkegaard R.H."/>
            <person name="Daims H."/>
        </authorList>
    </citation>
    <scope>NUCLEOTIDE SEQUENCE [LARGE SCALE GENOMIC DNA]</scope>
</reference>
<dbReference type="SUPFAM" id="SSF52540">
    <property type="entry name" value="P-loop containing nucleoside triphosphate hydrolases"/>
    <property type="match status" value="1"/>
</dbReference>
<dbReference type="InterPro" id="IPR003439">
    <property type="entry name" value="ABC_transporter-like_ATP-bd"/>
</dbReference>
<name>A0A7T0G300_9BACT</name>
<dbReference type="InterPro" id="IPR008995">
    <property type="entry name" value="Mo/tungstate-bd_C_term_dom"/>
</dbReference>
<protein>
    <submittedName>
        <fullName evidence="5">ABC transporter ATP-binding protein</fullName>
    </submittedName>
</protein>
<dbReference type="InterPro" id="IPR017871">
    <property type="entry name" value="ABC_transporter-like_CS"/>
</dbReference>
<feature type="domain" description="ABC transporter" evidence="4">
    <location>
        <begin position="2"/>
        <end position="232"/>
    </location>
</feature>
<dbReference type="GO" id="GO:0022857">
    <property type="term" value="F:transmembrane transporter activity"/>
    <property type="evidence" value="ECO:0007669"/>
    <property type="project" value="InterPro"/>
</dbReference>
<dbReference type="PROSITE" id="PS50893">
    <property type="entry name" value="ABC_TRANSPORTER_2"/>
    <property type="match status" value="1"/>
</dbReference>
<dbReference type="InterPro" id="IPR050093">
    <property type="entry name" value="ABC_SmlMolc_Importer"/>
</dbReference>
<dbReference type="FunFam" id="3.40.50.300:FF:000425">
    <property type="entry name" value="Probable ABC transporter, ATP-binding subunit"/>
    <property type="match status" value="1"/>
</dbReference>
<dbReference type="GO" id="GO:0043190">
    <property type="term" value="C:ATP-binding cassette (ABC) transporter complex"/>
    <property type="evidence" value="ECO:0007669"/>
    <property type="project" value="InterPro"/>
</dbReference>
<sequence>MLRLVQIEKSFGDKPIIRKISLEIESGERFVLLGHSGCGKTTLLRMVAGFETPDAGQVWLEGEDVTRTPVEQRPAGFIFQNYALFPHMSVYDNIAVGPRVRGVPEADIRREIDVLLDITRLGDLQHAFPGRLSGGESQRAAIARALANRPKILLLDEPLSALDLELRKSLRDELVELQRSLKITFLFVTHDQEEAMGLATRMAIMKDGKLLQVGAPQELYDRPRSSYVAGFLGETNLFPGRVAGVEAGKATIQLKSGQRLIADDEGALKSGDSVTCHIRPERLRLVQNAEDAAANFQLKGIVENCQFLGDALRLTLQMGGGPFFAARLPRGYLTIASDQLRSGQELSLSYFPCDVVAFRKDSEA</sequence>
<dbReference type="SMART" id="SM00382">
    <property type="entry name" value="AAA"/>
    <property type="match status" value="1"/>
</dbReference>
<evidence type="ECO:0000256" key="1">
    <source>
        <dbReference type="ARBA" id="ARBA00022448"/>
    </source>
</evidence>
<evidence type="ECO:0000313" key="5">
    <source>
        <dbReference type="EMBL" id="QPJ64803.1"/>
    </source>
</evidence>
<dbReference type="PROSITE" id="PS00211">
    <property type="entry name" value="ABC_TRANSPORTER_1"/>
    <property type="match status" value="1"/>
</dbReference>
<dbReference type="GO" id="GO:0005524">
    <property type="term" value="F:ATP binding"/>
    <property type="evidence" value="ECO:0007669"/>
    <property type="project" value="UniProtKB-KW"/>
</dbReference>
<dbReference type="InterPro" id="IPR003593">
    <property type="entry name" value="AAA+_ATPase"/>
</dbReference>
<dbReference type="PANTHER" id="PTHR42781:SF4">
    <property type="entry name" value="SPERMIDINE_PUTRESCINE IMPORT ATP-BINDING PROTEIN POTA"/>
    <property type="match status" value="1"/>
</dbReference>
<evidence type="ECO:0000313" key="6">
    <source>
        <dbReference type="Proteomes" id="UP000594464"/>
    </source>
</evidence>
<dbReference type="EMBL" id="CP048620">
    <property type="protein sequence ID" value="QPJ64803.1"/>
    <property type="molecule type" value="Genomic_DNA"/>
</dbReference>
<dbReference type="SUPFAM" id="SSF50331">
    <property type="entry name" value="MOP-like"/>
    <property type="match status" value="1"/>
</dbReference>
<keyword evidence="3 5" id="KW-0067">ATP-binding</keyword>
<dbReference type="Pfam" id="PF08402">
    <property type="entry name" value="TOBE_2"/>
    <property type="match status" value="1"/>
</dbReference>
<dbReference type="Pfam" id="PF00005">
    <property type="entry name" value="ABC_tran"/>
    <property type="match status" value="1"/>
</dbReference>
<keyword evidence="2" id="KW-0547">Nucleotide-binding</keyword>
<dbReference type="InterPro" id="IPR013611">
    <property type="entry name" value="Transp-assoc_OB_typ2"/>
</dbReference>
<evidence type="ECO:0000256" key="3">
    <source>
        <dbReference type="ARBA" id="ARBA00022840"/>
    </source>
</evidence>
<dbReference type="InterPro" id="IPR027417">
    <property type="entry name" value="P-loop_NTPase"/>
</dbReference>
<dbReference type="AlphaFoldDB" id="A0A7T0G300"/>
<keyword evidence="1" id="KW-0813">Transport</keyword>
<evidence type="ECO:0000259" key="4">
    <source>
        <dbReference type="PROSITE" id="PS50893"/>
    </source>
</evidence>
<gene>
    <name evidence="5" type="ORF">G3M78_05125</name>
</gene>